<reference evidence="9" key="1">
    <citation type="submission" date="2025-08" db="UniProtKB">
        <authorList>
            <consortium name="RefSeq"/>
        </authorList>
    </citation>
    <scope>IDENTIFICATION</scope>
    <source>
        <tissue evidence="9">Muscle</tissue>
    </source>
</reference>
<dbReference type="InterPro" id="IPR000571">
    <property type="entry name" value="Znf_CCCH"/>
</dbReference>
<evidence type="ECO:0000313" key="8">
    <source>
        <dbReference type="Proteomes" id="UP000694941"/>
    </source>
</evidence>
<keyword evidence="2 5" id="KW-0479">Metal-binding</keyword>
<protein>
    <submittedName>
        <fullName evidence="9">tRNA-dihydrouridine(47) synthase [NAD(P)(+)]-like</fullName>
    </submittedName>
</protein>
<dbReference type="Proteomes" id="UP000694941">
    <property type="component" value="Unplaced"/>
</dbReference>
<feature type="compositionally biased region" description="Basic residues" evidence="6">
    <location>
        <begin position="68"/>
        <end position="81"/>
    </location>
</feature>
<accession>A0ABM1C121</accession>
<feature type="compositionally biased region" description="Polar residues" evidence="6">
    <location>
        <begin position="1"/>
        <end position="11"/>
    </location>
</feature>
<dbReference type="Pfam" id="PF25585">
    <property type="entry name" value="zf-CCCH_DUS3L"/>
    <property type="match status" value="2"/>
</dbReference>
<feature type="region of interest" description="Disordered" evidence="6">
    <location>
        <begin position="51"/>
        <end position="81"/>
    </location>
</feature>
<keyword evidence="1" id="KW-0507">mRNA processing</keyword>
<dbReference type="GeneID" id="106476259"/>
<keyword evidence="3 5" id="KW-0863">Zinc-finger</keyword>
<evidence type="ECO:0000256" key="2">
    <source>
        <dbReference type="ARBA" id="ARBA00022723"/>
    </source>
</evidence>
<proteinExistence type="predicted"/>
<feature type="zinc finger region" description="C3H1-type" evidence="5">
    <location>
        <begin position="84"/>
        <end position="112"/>
    </location>
</feature>
<dbReference type="PANTHER" id="PTHR45846:SF1">
    <property type="entry name" value="TRNA-DIHYDROURIDINE(47) SYNTHASE [NAD(P)(+)]-LIKE"/>
    <property type="match status" value="1"/>
</dbReference>
<dbReference type="PROSITE" id="PS50103">
    <property type="entry name" value="ZF_C3H1"/>
    <property type="match status" value="1"/>
</dbReference>
<dbReference type="RefSeq" id="XP_013792377.2">
    <property type="nucleotide sequence ID" value="XM_013936923.2"/>
</dbReference>
<evidence type="ECO:0000256" key="1">
    <source>
        <dbReference type="ARBA" id="ARBA00022664"/>
    </source>
</evidence>
<gene>
    <name evidence="9" type="primary">LOC106476259</name>
</gene>
<evidence type="ECO:0000256" key="4">
    <source>
        <dbReference type="ARBA" id="ARBA00022833"/>
    </source>
</evidence>
<dbReference type="Gene3D" id="4.10.1000.10">
    <property type="entry name" value="Zinc finger, CCCH-type"/>
    <property type="match status" value="1"/>
</dbReference>
<evidence type="ECO:0000256" key="6">
    <source>
        <dbReference type="SAM" id="MobiDB-lite"/>
    </source>
</evidence>
<evidence type="ECO:0000256" key="5">
    <source>
        <dbReference type="PROSITE-ProRule" id="PRU00723"/>
    </source>
</evidence>
<feature type="compositionally biased region" description="Basic and acidic residues" evidence="6">
    <location>
        <begin position="12"/>
        <end position="23"/>
    </location>
</feature>
<dbReference type="SUPFAM" id="SSF90229">
    <property type="entry name" value="CCCH zinc finger"/>
    <property type="match status" value="1"/>
</dbReference>
<evidence type="ECO:0000259" key="7">
    <source>
        <dbReference type="PROSITE" id="PS50103"/>
    </source>
</evidence>
<dbReference type="InterPro" id="IPR036855">
    <property type="entry name" value="Znf_CCCH_sf"/>
</dbReference>
<evidence type="ECO:0000313" key="9">
    <source>
        <dbReference type="RefSeq" id="XP_013792377.2"/>
    </source>
</evidence>
<feature type="region of interest" description="Disordered" evidence="6">
    <location>
        <begin position="1"/>
        <end position="23"/>
    </location>
</feature>
<dbReference type="PANTHER" id="PTHR45846">
    <property type="entry name" value="TRNA-DIHYDROURIDINE(47) SYNTHASE [NAD(P)(+)]-LIKE"/>
    <property type="match status" value="1"/>
</dbReference>
<evidence type="ECO:0000256" key="3">
    <source>
        <dbReference type="ARBA" id="ARBA00022771"/>
    </source>
</evidence>
<keyword evidence="8" id="KW-1185">Reference proteome</keyword>
<sequence length="353" mass="40185">MSDSSEPSLQKNDYEENKARDRNHYGVASVKSNFIIQDHAREVNLEFVSKADKRKIEDNNESEDPPKKKLKGRNKQRRQKARIPKDEKLCLKFLSENSCPYGTSCCFSHNIDSFLAHKPPDLGTNCYIFETFGKCPYSFTCRFSSQHLSTDNKNIINHELYSKMKDKVLTVNALPKNLQVKLRKKEYDFSKSAKVLKLIANKVYRNITKSESTKKSTFNDAKTIDLNTKEHSEEPVIFKRDTIPTPEQTSDVVKEEPKYKRDDMKKENEICDSEKDNLKASVEPQSSITNLSVIPRNCATIAEAVAENSDVTAVKDSSVTSVENPPSLPSKTFGPITDEEVIRVKLCEKKKGM</sequence>
<organism evidence="8 9">
    <name type="scientific">Limulus polyphemus</name>
    <name type="common">Atlantic horseshoe crab</name>
    <dbReference type="NCBI Taxonomy" id="6850"/>
    <lineage>
        <taxon>Eukaryota</taxon>
        <taxon>Metazoa</taxon>
        <taxon>Ecdysozoa</taxon>
        <taxon>Arthropoda</taxon>
        <taxon>Chelicerata</taxon>
        <taxon>Merostomata</taxon>
        <taxon>Xiphosura</taxon>
        <taxon>Limulidae</taxon>
        <taxon>Limulus</taxon>
    </lineage>
</organism>
<feature type="domain" description="C3H1-type" evidence="7">
    <location>
        <begin position="84"/>
        <end position="112"/>
    </location>
</feature>
<name>A0ABM1C121_LIMPO</name>
<keyword evidence="4 5" id="KW-0862">Zinc</keyword>